<dbReference type="SMART" id="SM01012">
    <property type="entry name" value="ANTAR"/>
    <property type="match status" value="1"/>
</dbReference>
<dbReference type="InterPro" id="IPR036388">
    <property type="entry name" value="WH-like_DNA-bd_sf"/>
</dbReference>
<dbReference type="GO" id="GO:0003723">
    <property type="term" value="F:RNA binding"/>
    <property type="evidence" value="ECO:0007669"/>
    <property type="project" value="InterPro"/>
</dbReference>
<dbReference type="AlphaFoldDB" id="A0A4Y8WI73"/>
<comment type="caution">
    <text evidence="2">The sequence shown here is derived from an EMBL/GenBank/DDBJ whole genome shotgun (WGS) entry which is preliminary data.</text>
</comment>
<evidence type="ECO:0000313" key="3">
    <source>
        <dbReference type="Proteomes" id="UP000297753"/>
    </source>
</evidence>
<evidence type="ECO:0000259" key="1">
    <source>
        <dbReference type="PROSITE" id="PS50921"/>
    </source>
</evidence>
<organism evidence="2 3">
    <name type="scientific">Vibrio ouci</name>
    <dbReference type="NCBI Taxonomy" id="2499078"/>
    <lineage>
        <taxon>Bacteria</taxon>
        <taxon>Pseudomonadati</taxon>
        <taxon>Pseudomonadota</taxon>
        <taxon>Gammaproteobacteria</taxon>
        <taxon>Vibrionales</taxon>
        <taxon>Vibrionaceae</taxon>
        <taxon>Vibrio</taxon>
    </lineage>
</organism>
<dbReference type="Pfam" id="PF03861">
    <property type="entry name" value="ANTAR"/>
    <property type="match status" value="1"/>
</dbReference>
<name>A0A4Y8WI73_9VIBR</name>
<proteinExistence type="predicted"/>
<dbReference type="InterPro" id="IPR005561">
    <property type="entry name" value="ANTAR"/>
</dbReference>
<dbReference type="SUPFAM" id="SSF52172">
    <property type="entry name" value="CheY-like"/>
    <property type="match status" value="1"/>
</dbReference>
<gene>
    <name evidence="2" type="ORF">ELS82_05435</name>
</gene>
<dbReference type="Proteomes" id="UP000297753">
    <property type="component" value="Unassembled WGS sequence"/>
</dbReference>
<evidence type="ECO:0000313" key="2">
    <source>
        <dbReference type="EMBL" id="TFH92632.1"/>
    </source>
</evidence>
<dbReference type="PROSITE" id="PS50921">
    <property type="entry name" value="ANTAR"/>
    <property type="match status" value="1"/>
</dbReference>
<sequence length="193" mass="22312">MYKKLSQKPIVVCSDRTEEQQRLTAELSRDFDNISSCHLTQLESTLDVQPQAYVVIGWLQPSAELRLIIELCRERNHPLLVVLKRLNPNDMNRLPDRMDYALLPADSKFSIVPWVEQAYITRQSFAVLQSEIERLSMRLDERKLIEKAKGLLMKMHQVDEEAAYAAMRKSAMQSSQTLAQVARNLLQTLEALR</sequence>
<dbReference type="OrthoDB" id="9782798at2"/>
<dbReference type="InterPro" id="IPR011006">
    <property type="entry name" value="CheY-like_superfamily"/>
</dbReference>
<feature type="domain" description="ANTAR" evidence="1">
    <location>
        <begin position="125"/>
        <end position="186"/>
    </location>
</feature>
<dbReference type="RefSeq" id="WP_134834559.1">
    <property type="nucleotide sequence ID" value="NZ_SATR01000005.1"/>
</dbReference>
<dbReference type="Gene3D" id="1.10.10.10">
    <property type="entry name" value="Winged helix-like DNA-binding domain superfamily/Winged helix DNA-binding domain"/>
    <property type="match status" value="1"/>
</dbReference>
<keyword evidence="3" id="KW-1185">Reference proteome</keyword>
<dbReference type="EMBL" id="SATR01000005">
    <property type="protein sequence ID" value="TFH92632.1"/>
    <property type="molecule type" value="Genomic_DNA"/>
</dbReference>
<protein>
    <submittedName>
        <fullName evidence="2">ANTAR domain-containing protein</fullName>
    </submittedName>
</protein>
<reference evidence="2 3" key="1">
    <citation type="submission" date="2019-01" db="EMBL/GenBank/DDBJ databases">
        <title>Vibrio BEI176 sp. nov, a marine bacterium isolated from China: eastern marignal seas.</title>
        <authorList>
            <person name="Li B."/>
        </authorList>
    </citation>
    <scope>NUCLEOTIDE SEQUENCE [LARGE SCALE GENOMIC DNA]</scope>
    <source>
        <strain evidence="2 3">BEI176</strain>
    </source>
</reference>
<accession>A0A4Y8WI73</accession>